<evidence type="ECO:0000256" key="4">
    <source>
        <dbReference type="ARBA" id="ARBA00022448"/>
    </source>
</evidence>
<evidence type="ECO:0000256" key="14">
    <source>
        <dbReference type="ARBA" id="ARBA00023128"/>
    </source>
</evidence>
<dbReference type="SUPFAM" id="SSF81648">
    <property type="entry name" value="a domain/subunit of cytochrome bc1 complex (Ubiquinol-cytochrome c reductase)"/>
    <property type="match status" value="1"/>
</dbReference>
<evidence type="ECO:0000256" key="10">
    <source>
        <dbReference type="ARBA" id="ARBA00022982"/>
    </source>
</evidence>
<keyword evidence="15 19" id="KW-0472">Membrane</keyword>
<evidence type="ECO:0000256" key="15">
    <source>
        <dbReference type="ARBA" id="ARBA00023136"/>
    </source>
</evidence>
<evidence type="ECO:0000256" key="12">
    <source>
        <dbReference type="ARBA" id="ARBA00023004"/>
    </source>
</evidence>
<dbReference type="Gene3D" id="1.20.810.10">
    <property type="entry name" value="Cytochrome Bc1 Complex, Chain C"/>
    <property type="match status" value="1"/>
</dbReference>
<evidence type="ECO:0000256" key="2">
    <source>
        <dbReference type="ARBA" id="ARBA00004448"/>
    </source>
</evidence>
<dbReference type="CDD" id="cd00290">
    <property type="entry name" value="cytochrome_b_C"/>
    <property type="match status" value="1"/>
</dbReference>
<dbReference type="GO" id="GO:0005743">
    <property type="term" value="C:mitochondrial inner membrane"/>
    <property type="evidence" value="ECO:0007669"/>
    <property type="project" value="UniProtKB-SubCell"/>
</dbReference>
<keyword evidence="8 18" id="KW-0479">Metal-binding</keyword>
<keyword evidence="4 19" id="KW-0813">Transport</keyword>
<feature type="binding site" description="axial binding residue" evidence="18">
    <location>
        <position position="84"/>
    </location>
    <ligand>
        <name>heme b</name>
        <dbReference type="ChEBI" id="CHEBI:60344"/>
        <label>b562</label>
    </ligand>
    <ligandPart>
        <name>Fe</name>
        <dbReference type="ChEBI" id="CHEBI:18248"/>
    </ligandPart>
</feature>
<accession>M5AHJ6</accession>
<feature type="transmembrane region" description="Helical" evidence="19">
    <location>
        <begin position="141"/>
        <end position="158"/>
    </location>
</feature>
<evidence type="ECO:0000259" key="20">
    <source>
        <dbReference type="PROSITE" id="PS51002"/>
    </source>
</evidence>
<evidence type="ECO:0000256" key="3">
    <source>
        <dbReference type="ARBA" id="ARBA00013531"/>
    </source>
</evidence>
<dbReference type="CDD" id="cd00284">
    <property type="entry name" value="Cytochrome_b_N"/>
    <property type="match status" value="1"/>
</dbReference>
<evidence type="ECO:0000256" key="16">
    <source>
        <dbReference type="ARBA" id="ARBA00061233"/>
    </source>
</evidence>
<evidence type="ECO:0000256" key="13">
    <source>
        <dbReference type="ARBA" id="ARBA00023075"/>
    </source>
</evidence>
<evidence type="ECO:0000256" key="1">
    <source>
        <dbReference type="ARBA" id="ARBA00002566"/>
    </source>
</evidence>
<dbReference type="PANTHER" id="PTHR19271:SF16">
    <property type="entry name" value="CYTOCHROME B"/>
    <property type="match status" value="1"/>
</dbReference>
<dbReference type="InterPro" id="IPR016174">
    <property type="entry name" value="Di-haem_cyt_TM"/>
</dbReference>
<reference evidence="22" key="1">
    <citation type="journal article" date="2013" name="Zool. Sci.">
        <title>Mitochondrial cytochrome B phylogeny and historical biogeography of the tohoku salamander, hynobius lichenatus (amphibia, caudata).</title>
        <authorList>
            <person name="Aoki G."/>
            <person name="Matsui M."/>
            <person name="Nishikawa K."/>
        </authorList>
    </citation>
    <scope>NUCLEOTIDE SEQUENCE</scope>
</reference>
<dbReference type="InterPro" id="IPR030689">
    <property type="entry name" value="Cytochrome_b"/>
</dbReference>
<dbReference type="InterPro" id="IPR048259">
    <property type="entry name" value="Cytochrome_b_N_euk/bac"/>
</dbReference>
<geneLocation type="mitochondrion" evidence="22"/>
<dbReference type="GO" id="GO:0045275">
    <property type="term" value="C:respiratory chain complex III"/>
    <property type="evidence" value="ECO:0007669"/>
    <property type="project" value="InterPro"/>
</dbReference>
<feature type="binding site" description="axial binding residue" evidence="18">
    <location>
        <position position="197"/>
    </location>
    <ligand>
        <name>heme b</name>
        <dbReference type="ChEBI" id="CHEBI:60344"/>
        <label>b566</label>
    </ligand>
    <ligandPart>
        <name>Fe</name>
        <dbReference type="ChEBI" id="CHEBI:18248"/>
    </ligandPart>
</feature>
<comment type="cofactor">
    <cofactor evidence="18">
        <name>heme</name>
        <dbReference type="ChEBI" id="CHEBI:30413"/>
    </cofactor>
    <text evidence="18">Binds 2 heme groups non-covalently.</text>
</comment>
<dbReference type="InterPro" id="IPR005797">
    <property type="entry name" value="Cyt_b/b6_N"/>
</dbReference>
<dbReference type="AlphaFoldDB" id="M5AHJ6"/>
<feature type="transmembrane region" description="Helical" evidence="19">
    <location>
        <begin position="351"/>
        <end position="373"/>
    </location>
</feature>
<sequence>MAHPIRKTHPLVKIINGSFVDLPTPSNLSSLWNFGSLLGICLIAQIITGLFLAMHYTADTSSAFSSVAHICRDVNYGWLVRYTHANGASFFFICIYMHIGRGLYYGSYTYKETWNIGVILLFLVMATAFVGYVLPWGQMSFWGATVITNLLSAIPYMGDSLVQWIWGGFSVDKATLTRFFAFHFLFPFLIAGASIIHLLFLHETGSNNPTGIYSNMDKVPFHPYFSYKDAVGFLIMLTALLTLSLLSPNLLGDPDNFTPANPLVTPPHIQPEWYFLFAYAILRSIPNKLGGVLALLASIVILMLIPMIHTSKQRSLTFRPMTQIMFWLTVSNTLILTWIGGQPVEQPFIEIGQAASTLYFSLFLIIMPLTGWWENKLIKW</sequence>
<dbReference type="PROSITE" id="PS51002">
    <property type="entry name" value="CYTB_NTER"/>
    <property type="match status" value="1"/>
</dbReference>
<feature type="domain" description="Cytochrome b/b6 N-terminal region profile" evidence="20">
    <location>
        <begin position="1"/>
        <end position="210"/>
    </location>
</feature>
<keyword evidence="7 19" id="KW-0812">Transmembrane</keyword>
<evidence type="ECO:0000313" key="22">
    <source>
        <dbReference type="EMBL" id="BAN08278.1"/>
    </source>
</evidence>
<protein>
    <recommendedName>
        <fullName evidence="3 19">Cytochrome b</fullName>
    </recommendedName>
</protein>
<dbReference type="GO" id="GO:0046872">
    <property type="term" value="F:metal ion binding"/>
    <property type="evidence" value="ECO:0007669"/>
    <property type="project" value="UniProtKB-UniRule"/>
</dbReference>
<dbReference type="InterPro" id="IPR027387">
    <property type="entry name" value="Cytb/b6-like_sf"/>
</dbReference>
<feature type="transmembrane region" description="Helical" evidence="19">
    <location>
        <begin position="289"/>
        <end position="308"/>
    </location>
</feature>
<keyword evidence="10 19" id="KW-0249">Electron transport</keyword>
<dbReference type="FunFam" id="1.20.810.10:FF:000002">
    <property type="entry name" value="Cytochrome b"/>
    <property type="match status" value="1"/>
</dbReference>
<comment type="cofactor">
    <cofactor evidence="19">
        <name>heme b</name>
        <dbReference type="ChEBI" id="CHEBI:60344"/>
    </cofactor>
    <text evidence="19">Binds 2 heme groups non-covalently.</text>
</comment>
<keyword evidence="13" id="KW-0830">Ubiquinone</keyword>
<keyword evidence="6 19" id="KW-0679">Respiratory chain</keyword>
<keyword evidence="11 19" id="KW-1133">Transmembrane helix</keyword>
<keyword evidence="14 19" id="KW-0496">Mitochondrion</keyword>
<dbReference type="GO" id="GO:0008121">
    <property type="term" value="F:quinol-cytochrome-c reductase activity"/>
    <property type="evidence" value="ECO:0007669"/>
    <property type="project" value="InterPro"/>
</dbReference>
<evidence type="ECO:0000256" key="18">
    <source>
        <dbReference type="PIRSR" id="PIRSR038885-2"/>
    </source>
</evidence>
<feature type="binding site" evidence="17">
    <location>
        <position position="202"/>
    </location>
    <ligand>
        <name>a ubiquinone</name>
        <dbReference type="ChEBI" id="CHEBI:16389"/>
    </ligand>
</feature>
<dbReference type="GO" id="GO:0006122">
    <property type="term" value="P:mitochondrial electron transport, ubiquinol to cytochrome c"/>
    <property type="evidence" value="ECO:0007669"/>
    <property type="project" value="TreeGrafter"/>
</dbReference>
<comment type="function">
    <text evidence="1 19">Component of the ubiquinol-cytochrome c reductase complex (complex III or cytochrome b-c1 complex) that is part of the mitochondrial respiratory chain. The b-c1 complex mediates electron transfer from ubiquinol to cytochrome c. Contributes to the generation of a proton gradient across the mitochondrial membrane that is then used for ATP synthesis.</text>
</comment>
<feature type="transmembrane region" description="Helical" evidence="19">
    <location>
        <begin position="31"/>
        <end position="58"/>
    </location>
</feature>
<evidence type="ECO:0000256" key="5">
    <source>
        <dbReference type="ARBA" id="ARBA00022617"/>
    </source>
</evidence>
<feature type="transmembrane region" description="Helical" evidence="19">
    <location>
        <begin position="79"/>
        <end position="99"/>
    </location>
</feature>
<dbReference type="PIRSF" id="PIRSF038885">
    <property type="entry name" value="COB"/>
    <property type="match status" value="1"/>
</dbReference>
<feature type="transmembrane region" description="Helical" evidence="19">
    <location>
        <begin position="230"/>
        <end position="251"/>
    </location>
</feature>
<comment type="similarity">
    <text evidence="16 19">Belongs to the cytochrome b family.</text>
</comment>
<keyword evidence="5 18" id="KW-0349">Heme</keyword>
<evidence type="ECO:0000256" key="11">
    <source>
        <dbReference type="ARBA" id="ARBA00022989"/>
    </source>
</evidence>
<dbReference type="Pfam" id="PF00033">
    <property type="entry name" value="Cytochrome_B"/>
    <property type="match status" value="1"/>
</dbReference>
<dbReference type="InterPro" id="IPR005798">
    <property type="entry name" value="Cyt_b/b6_C"/>
</dbReference>
<evidence type="ECO:0000256" key="7">
    <source>
        <dbReference type="ARBA" id="ARBA00022692"/>
    </source>
</evidence>
<feature type="domain" description="Cytochrome b/b6 C-terminal region profile" evidence="21">
    <location>
        <begin position="211"/>
        <end position="380"/>
    </location>
</feature>
<evidence type="ECO:0000256" key="19">
    <source>
        <dbReference type="RuleBase" id="RU362117"/>
    </source>
</evidence>
<feature type="transmembrane region" description="Helical" evidence="19">
    <location>
        <begin position="114"/>
        <end position="134"/>
    </location>
</feature>
<dbReference type="GO" id="GO:0016491">
    <property type="term" value="F:oxidoreductase activity"/>
    <property type="evidence" value="ECO:0007669"/>
    <property type="project" value="UniProtKB-UniRule"/>
</dbReference>
<feature type="transmembrane region" description="Helical" evidence="19">
    <location>
        <begin position="320"/>
        <end position="339"/>
    </location>
</feature>
<dbReference type="PROSITE" id="PS51003">
    <property type="entry name" value="CYTB_CTER"/>
    <property type="match status" value="1"/>
</dbReference>
<evidence type="ECO:0000256" key="8">
    <source>
        <dbReference type="ARBA" id="ARBA00022723"/>
    </source>
</evidence>
<organism evidence="22">
    <name type="scientific">Hynobius lichenatus</name>
    <dbReference type="NCBI Taxonomy" id="324338"/>
    <lineage>
        <taxon>Eukaryota</taxon>
        <taxon>Metazoa</taxon>
        <taxon>Chordata</taxon>
        <taxon>Craniata</taxon>
        <taxon>Vertebrata</taxon>
        <taxon>Euteleostomi</taxon>
        <taxon>Amphibia</taxon>
        <taxon>Batrachia</taxon>
        <taxon>Caudata</taxon>
        <taxon>Cryptobranchoidea</taxon>
        <taxon>Hynobiidae</taxon>
        <taxon>Hynobius</taxon>
        <taxon>Hynobius</taxon>
    </lineage>
</organism>
<evidence type="ECO:0000256" key="9">
    <source>
        <dbReference type="ARBA" id="ARBA00022792"/>
    </source>
</evidence>
<evidence type="ECO:0000256" key="17">
    <source>
        <dbReference type="PIRSR" id="PIRSR038885-1"/>
    </source>
</evidence>
<evidence type="ECO:0000256" key="6">
    <source>
        <dbReference type="ARBA" id="ARBA00022660"/>
    </source>
</evidence>
<dbReference type="SUPFAM" id="SSF81342">
    <property type="entry name" value="Transmembrane di-heme cytochromes"/>
    <property type="match status" value="1"/>
</dbReference>
<comment type="subcellular location">
    <subcellularLocation>
        <location evidence="2">Mitochondrion inner membrane</location>
        <topology evidence="2">Multi-pass membrane protein</topology>
    </subcellularLocation>
</comment>
<dbReference type="EMBL" id="AB750838">
    <property type="protein sequence ID" value="BAN08278.1"/>
    <property type="molecule type" value="Genomic_DNA"/>
</dbReference>
<dbReference type="InterPro" id="IPR036150">
    <property type="entry name" value="Cyt_b/b6_C_sf"/>
</dbReference>
<dbReference type="InterPro" id="IPR048260">
    <property type="entry name" value="Cytochrome_b_C_euk/bac"/>
</dbReference>
<feature type="transmembrane region" description="Helical" evidence="19">
    <location>
        <begin position="178"/>
        <end position="201"/>
    </location>
</feature>
<dbReference type="Pfam" id="PF00032">
    <property type="entry name" value="Cytochrom_B_C"/>
    <property type="match status" value="1"/>
</dbReference>
<keyword evidence="9" id="KW-0999">Mitochondrion inner membrane</keyword>
<proteinExistence type="inferred from homology"/>
<name>M5AHJ6_9AMPH</name>
<feature type="binding site" description="axial binding residue" evidence="18">
    <location>
        <position position="183"/>
    </location>
    <ligand>
        <name>heme b</name>
        <dbReference type="ChEBI" id="CHEBI:60344"/>
        <label>b562</label>
    </ligand>
    <ligandPart>
        <name>Fe</name>
        <dbReference type="ChEBI" id="CHEBI:18248"/>
    </ligandPart>
</feature>
<feature type="binding site" description="axial binding residue" evidence="18">
    <location>
        <position position="98"/>
    </location>
    <ligand>
        <name>heme b</name>
        <dbReference type="ChEBI" id="CHEBI:60344"/>
        <label>b566</label>
    </ligand>
    <ligandPart>
        <name>Fe</name>
        <dbReference type="ChEBI" id="CHEBI:18248"/>
    </ligandPart>
</feature>
<keyword evidence="12 18" id="KW-0408">Iron</keyword>
<dbReference type="PANTHER" id="PTHR19271">
    <property type="entry name" value="CYTOCHROME B"/>
    <property type="match status" value="1"/>
</dbReference>
<evidence type="ECO:0000259" key="21">
    <source>
        <dbReference type="PROSITE" id="PS51003"/>
    </source>
</evidence>